<feature type="compositionally biased region" description="Basic and acidic residues" evidence="4">
    <location>
        <begin position="1"/>
        <end position="12"/>
    </location>
</feature>
<comment type="caution">
    <text evidence="6">The sequence shown here is derived from an EMBL/GenBank/DDBJ whole genome shotgun (WGS) entry which is preliminary data.</text>
</comment>
<evidence type="ECO:0000313" key="7">
    <source>
        <dbReference type="Proteomes" id="UP001156641"/>
    </source>
</evidence>
<gene>
    <name evidence="6" type="ORF">GCM10010909_21180</name>
</gene>
<dbReference type="Proteomes" id="UP001156641">
    <property type="component" value="Unassembled WGS sequence"/>
</dbReference>
<organism evidence="6 7">
    <name type="scientific">Acidocella aquatica</name>
    <dbReference type="NCBI Taxonomy" id="1922313"/>
    <lineage>
        <taxon>Bacteria</taxon>
        <taxon>Pseudomonadati</taxon>
        <taxon>Pseudomonadota</taxon>
        <taxon>Alphaproteobacteria</taxon>
        <taxon>Acetobacterales</taxon>
        <taxon>Acidocellaceae</taxon>
        <taxon>Acidocella</taxon>
    </lineage>
</organism>
<keyword evidence="3" id="KW-0012">Acyltransferase</keyword>
<dbReference type="InterPro" id="IPR001078">
    <property type="entry name" value="2-oxoacid_DH_actylTfrase"/>
</dbReference>
<evidence type="ECO:0000256" key="4">
    <source>
        <dbReference type="SAM" id="MobiDB-lite"/>
    </source>
</evidence>
<name>A0ABQ6A830_9PROT</name>
<evidence type="ECO:0000259" key="5">
    <source>
        <dbReference type="Pfam" id="PF00198"/>
    </source>
</evidence>
<dbReference type="Pfam" id="PF00198">
    <property type="entry name" value="2-oxoacid_dh"/>
    <property type="match status" value="1"/>
</dbReference>
<dbReference type="InterPro" id="IPR050743">
    <property type="entry name" value="2-oxoacid_DH_E2_comp"/>
</dbReference>
<feature type="region of interest" description="Disordered" evidence="4">
    <location>
        <begin position="1"/>
        <end position="23"/>
    </location>
</feature>
<reference evidence="7" key="1">
    <citation type="journal article" date="2019" name="Int. J. Syst. Evol. Microbiol.">
        <title>The Global Catalogue of Microorganisms (GCM) 10K type strain sequencing project: providing services to taxonomists for standard genome sequencing and annotation.</title>
        <authorList>
            <consortium name="The Broad Institute Genomics Platform"/>
            <consortium name="The Broad Institute Genome Sequencing Center for Infectious Disease"/>
            <person name="Wu L."/>
            <person name="Ma J."/>
        </authorList>
    </citation>
    <scope>NUCLEOTIDE SEQUENCE [LARGE SCALE GENOMIC DNA]</scope>
    <source>
        <strain evidence="7">NBRC 112502</strain>
    </source>
</reference>
<protein>
    <recommendedName>
        <fullName evidence="5">2-oxoacid dehydrogenase acyltransferase catalytic domain-containing protein</fullName>
    </recommendedName>
</protein>
<evidence type="ECO:0000256" key="1">
    <source>
        <dbReference type="ARBA" id="ARBA00001938"/>
    </source>
</evidence>
<keyword evidence="7" id="KW-1185">Reference proteome</keyword>
<keyword evidence="2" id="KW-0808">Transferase</keyword>
<sequence length="261" mass="28270">MSRAGQLDRQDLPETIPQPDSGRLCVSETTPEAYFAQFGEVATVKRTRFQKVVAKTMTTNASTIPHVTHHDDADVTALEAYRKSLPREIKASPLIFLIKAVVSALQAFPQFNASLTPDGETLVLKKYFHIGIAVDGPLGLLVPVLRDCDQKEIPTLAAELKEVSALARAKGLPLDRMLGGCFAISSLGGIGGTYFTPIINSPDVAILGVSGIQTKPVWNGSEFAPRQMLPLSLSYDHRVINGADAARFVKHIAHALTQWTL</sequence>
<feature type="domain" description="2-oxoacid dehydrogenase acyltransferase catalytic" evidence="5">
    <location>
        <begin position="41"/>
        <end position="259"/>
    </location>
</feature>
<dbReference type="InterPro" id="IPR023213">
    <property type="entry name" value="CAT-like_dom_sf"/>
</dbReference>
<accession>A0ABQ6A830</accession>
<evidence type="ECO:0000313" key="6">
    <source>
        <dbReference type="EMBL" id="GLR67437.1"/>
    </source>
</evidence>
<dbReference type="PANTHER" id="PTHR43178:SF2">
    <property type="entry name" value="DIHYDROLIPOYLLYSINE-RESIDUE ACETYLTRANSFERASE COMPONENT OF PYRUVATE DEHYDROGENASE COMPLEX"/>
    <property type="match status" value="1"/>
</dbReference>
<dbReference type="SUPFAM" id="SSF52777">
    <property type="entry name" value="CoA-dependent acyltransferases"/>
    <property type="match status" value="1"/>
</dbReference>
<dbReference type="PANTHER" id="PTHR43178">
    <property type="entry name" value="DIHYDROLIPOAMIDE ACETYLTRANSFERASE COMPONENT OF PYRUVATE DEHYDROGENASE COMPLEX"/>
    <property type="match status" value="1"/>
</dbReference>
<evidence type="ECO:0000256" key="3">
    <source>
        <dbReference type="ARBA" id="ARBA00023315"/>
    </source>
</evidence>
<proteinExistence type="predicted"/>
<evidence type="ECO:0000256" key="2">
    <source>
        <dbReference type="ARBA" id="ARBA00022679"/>
    </source>
</evidence>
<comment type="cofactor">
    <cofactor evidence="1">
        <name>(R)-lipoate</name>
        <dbReference type="ChEBI" id="CHEBI:83088"/>
    </cofactor>
</comment>
<dbReference type="EMBL" id="BSOS01000066">
    <property type="protein sequence ID" value="GLR67437.1"/>
    <property type="molecule type" value="Genomic_DNA"/>
</dbReference>
<dbReference type="Gene3D" id="3.30.559.10">
    <property type="entry name" value="Chloramphenicol acetyltransferase-like domain"/>
    <property type="match status" value="1"/>
</dbReference>